<dbReference type="Proteomes" id="UP001473302">
    <property type="component" value="Unassembled WGS sequence"/>
</dbReference>
<organism evidence="1 2">
    <name type="scientific">Mucor flavus</name>
    <dbReference type="NCBI Taxonomy" id="439312"/>
    <lineage>
        <taxon>Eukaryota</taxon>
        <taxon>Fungi</taxon>
        <taxon>Fungi incertae sedis</taxon>
        <taxon>Mucoromycota</taxon>
        <taxon>Mucoromycotina</taxon>
        <taxon>Mucoromycetes</taxon>
        <taxon>Mucorales</taxon>
        <taxon>Mucorineae</taxon>
        <taxon>Mucoraceae</taxon>
        <taxon>Mucor</taxon>
    </lineage>
</organism>
<name>A0ABP9Z3D2_9FUNG</name>
<evidence type="ECO:0000313" key="1">
    <source>
        <dbReference type="EMBL" id="GAA5813614.1"/>
    </source>
</evidence>
<accession>A0ABP9Z3D2</accession>
<sequence>MSYSFYYEDGIGTLRNEDNVIVDDPMEDIHTNITDPRIVLETITSHKQYQKNKPAEKSCWNTPSAYSPELNPIENFWSLIKGKTKRVFFAVGETMTSRIRAACEDTHPSELYAFADHSKRQIKF</sequence>
<comment type="caution">
    <text evidence="1">The sequence shown here is derived from an EMBL/GenBank/DDBJ whole genome shotgun (WGS) entry which is preliminary data.</text>
</comment>
<protein>
    <recommendedName>
        <fullName evidence="3">Tc1-like transposase DDE domain-containing protein</fullName>
    </recommendedName>
</protein>
<dbReference type="InterPro" id="IPR036397">
    <property type="entry name" value="RNaseH_sf"/>
</dbReference>
<gene>
    <name evidence="1" type="ORF">MFLAVUS_007097</name>
</gene>
<evidence type="ECO:0008006" key="3">
    <source>
        <dbReference type="Google" id="ProtNLM"/>
    </source>
</evidence>
<reference evidence="1 2" key="1">
    <citation type="submission" date="2024-04" db="EMBL/GenBank/DDBJ databases">
        <title>genome sequences of Mucor flavus KT1a and Helicostylum pulchrum KT1b strains isolated from the surface of a dry-aged beef.</title>
        <authorList>
            <person name="Toyotome T."/>
            <person name="Hosono M."/>
            <person name="Torimaru M."/>
            <person name="Fukuda K."/>
            <person name="Mikami N."/>
        </authorList>
    </citation>
    <scope>NUCLEOTIDE SEQUENCE [LARGE SCALE GENOMIC DNA]</scope>
    <source>
        <strain evidence="1 2">KT1a</strain>
    </source>
</reference>
<dbReference type="Gene3D" id="3.30.420.10">
    <property type="entry name" value="Ribonuclease H-like superfamily/Ribonuclease H"/>
    <property type="match status" value="1"/>
</dbReference>
<keyword evidence="2" id="KW-1185">Reference proteome</keyword>
<proteinExistence type="predicted"/>
<evidence type="ECO:0000313" key="2">
    <source>
        <dbReference type="Proteomes" id="UP001473302"/>
    </source>
</evidence>
<dbReference type="EMBL" id="BAABUK010000017">
    <property type="protein sequence ID" value="GAA5813614.1"/>
    <property type="molecule type" value="Genomic_DNA"/>
</dbReference>